<feature type="transmembrane region" description="Helical" evidence="2">
    <location>
        <begin position="277"/>
        <end position="297"/>
    </location>
</feature>
<protein>
    <recommendedName>
        <fullName evidence="3">DUF6821 domain-containing protein</fullName>
    </recommendedName>
</protein>
<dbReference type="EMBL" id="KK198758">
    <property type="protein sequence ID" value="KCW69498.1"/>
    <property type="molecule type" value="Genomic_DNA"/>
</dbReference>
<dbReference type="PANTHER" id="PTHR33646:SF6">
    <property type="entry name" value="TRANSMEMBRANE PROTEIN"/>
    <property type="match status" value="1"/>
</dbReference>
<dbReference type="InterPro" id="IPR049224">
    <property type="entry name" value="DUF6821"/>
</dbReference>
<evidence type="ECO:0000256" key="1">
    <source>
        <dbReference type="SAM" id="MobiDB-lite"/>
    </source>
</evidence>
<name>A0A059BTD3_EUCGR</name>
<evidence type="ECO:0000259" key="3">
    <source>
        <dbReference type="Pfam" id="PF20705"/>
    </source>
</evidence>
<feature type="transmembrane region" description="Helical" evidence="2">
    <location>
        <begin position="318"/>
        <end position="345"/>
    </location>
</feature>
<dbReference type="PANTHER" id="PTHR33646">
    <property type="entry name" value="GB|AAF00631.1"/>
    <property type="match status" value="1"/>
</dbReference>
<organism evidence="4">
    <name type="scientific">Eucalyptus grandis</name>
    <name type="common">Flooded gum</name>
    <dbReference type="NCBI Taxonomy" id="71139"/>
    <lineage>
        <taxon>Eukaryota</taxon>
        <taxon>Viridiplantae</taxon>
        <taxon>Streptophyta</taxon>
        <taxon>Embryophyta</taxon>
        <taxon>Tracheophyta</taxon>
        <taxon>Spermatophyta</taxon>
        <taxon>Magnoliopsida</taxon>
        <taxon>eudicotyledons</taxon>
        <taxon>Gunneridae</taxon>
        <taxon>Pentapetalae</taxon>
        <taxon>rosids</taxon>
        <taxon>malvids</taxon>
        <taxon>Myrtales</taxon>
        <taxon>Myrtaceae</taxon>
        <taxon>Myrtoideae</taxon>
        <taxon>Eucalypteae</taxon>
        <taxon>Eucalyptus</taxon>
    </lineage>
</organism>
<evidence type="ECO:0000256" key="2">
    <source>
        <dbReference type="SAM" id="Phobius"/>
    </source>
</evidence>
<keyword evidence="2" id="KW-1133">Transmembrane helix</keyword>
<dbReference type="FunCoup" id="A0A059BTD3">
    <property type="interactions" value="1349"/>
</dbReference>
<dbReference type="OMA" id="KRVVWWK"/>
<proteinExistence type="predicted"/>
<keyword evidence="2" id="KW-0812">Transmembrane</keyword>
<dbReference type="InterPro" id="IPR045883">
    <property type="entry name" value="At4g13530-like"/>
</dbReference>
<sequence length="390" mass="41653">MEGEFQDWELLHSSDSDSVDNPRSLDEIEDESGGMIRPDYFSLDGSAMYPRAPTVPAPAPAPALAPGAGSGSSGSGSAAASEAGDSVHSDNPSWIDPGSETRYQRKDPGGFWSDSGSDLSDERKLGDFDPKGELLVTAEKEVAGGLGGKSEELAFGLGEFDLGDLGVKGEYGSSGGAEKQVDVGEIQGLGEDSPKFWSASGGKRLAALKLGEDMSGEEVLGVRNDQAAEAEGGNGAVEDEGLAIKAAKPEGDEDKRTVWWKVPFELLRFCVFRVSPFWSLSVAAAFMGCVILGRRLYKMKQKSRTLQLKITVDDKVNLLFFVLASIELSSSLSLFCLLILLAMFVELKVSQFMSRAARLNEAFSVVRRVPVVRPSLPAAGVATWPVMSLR</sequence>
<accession>A0A059BTD3</accession>
<feature type="compositionally biased region" description="Low complexity" evidence="1">
    <location>
        <begin position="75"/>
        <end position="84"/>
    </location>
</feature>
<gene>
    <name evidence="4" type="ORF">EUGRSUZ_F02945</name>
</gene>
<feature type="region of interest" description="Disordered" evidence="1">
    <location>
        <begin position="1"/>
        <end position="128"/>
    </location>
</feature>
<feature type="domain" description="DUF6821" evidence="3">
    <location>
        <begin position="255"/>
        <end position="375"/>
    </location>
</feature>
<dbReference type="Gramene" id="KCW69498">
    <property type="protein sequence ID" value="KCW69498"/>
    <property type="gene ID" value="EUGRSUZ_F02945"/>
</dbReference>
<dbReference type="AlphaFoldDB" id="A0A059BTD3"/>
<dbReference type="InParanoid" id="A0A059BTD3"/>
<evidence type="ECO:0000313" key="4">
    <source>
        <dbReference type="EMBL" id="KCW69498.1"/>
    </source>
</evidence>
<reference evidence="4" key="1">
    <citation type="submission" date="2013-07" db="EMBL/GenBank/DDBJ databases">
        <title>The genome of Eucalyptus grandis.</title>
        <authorList>
            <person name="Schmutz J."/>
            <person name="Hayes R."/>
            <person name="Myburg A."/>
            <person name="Tuskan G."/>
            <person name="Grattapaglia D."/>
            <person name="Rokhsar D.S."/>
        </authorList>
    </citation>
    <scope>NUCLEOTIDE SEQUENCE</scope>
    <source>
        <tissue evidence="4">Leaf extractions</tissue>
    </source>
</reference>
<keyword evidence="2" id="KW-0472">Membrane</keyword>
<feature type="compositionally biased region" description="Pro residues" evidence="1">
    <location>
        <begin position="53"/>
        <end position="63"/>
    </location>
</feature>
<dbReference type="STRING" id="71139.A0A059BTD3"/>
<dbReference type="Pfam" id="PF20705">
    <property type="entry name" value="DUF6821"/>
    <property type="match status" value="1"/>
</dbReference>